<name>A0A4V3WUM8_9ACTN</name>
<accession>A0A4V3WUM8</accession>
<keyword evidence="1" id="KW-0732">Signal</keyword>
<dbReference type="Proteomes" id="UP000308978">
    <property type="component" value="Unassembled WGS sequence"/>
</dbReference>
<reference evidence="2 3" key="1">
    <citation type="submission" date="2019-04" db="EMBL/GenBank/DDBJ databases">
        <title>Microbes associate with the intestines of laboratory mice.</title>
        <authorList>
            <person name="Navarre W."/>
            <person name="Wong E."/>
            <person name="Huang K.C."/>
            <person name="Tropini C."/>
            <person name="Ng K."/>
            <person name="Yu B."/>
        </authorList>
    </citation>
    <scope>NUCLEOTIDE SEQUENCE [LARGE SCALE GENOMIC DNA]</scope>
    <source>
        <strain evidence="2 3">NM80_B27</strain>
    </source>
</reference>
<organism evidence="2 3">
    <name type="scientific">Adlercreutzia caecimuris</name>
    <dbReference type="NCBI Taxonomy" id="671266"/>
    <lineage>
        <taxon>Bacteria</taxon>
        <taxon>Bacillati</taxon>
        <taxon>Actinomycetota</taxon>
        <taxon>Coriobacteriia</taxon>
        <taxon>Eggerthellales</taxon>
        <taxon>Eggerthellaceae</taxon>
        <taxon>Adlercreutzia</taxon>
    </lineage>
</organism>
<sequence>MTASKMMRAAVAAFAAVLLCACVAAMTVEVQPAFADASAKGWQTVNGKKLYYKNGTPLIGKQKIGKNYYFFSKKGVMKTGTVKDGATTYYLNSKGRMEAYKVKSTFYKPTGKKMEDYEAKEYRTLLTARDKVAEITKKSDSKATKLLKCFKWVQKGYYHQYRKFRNYEGWAADFANDHFKKKWKGNRSGCCMSDGAAFAYLALAIGYDKVYVGVDKASGIGGHGCAKIGNRYYDPLFAEAKSFSKYYGGKNAGIFNRSVQLLVPSASNGYATSKYIGEKPKSSEAEVNAAASNGLVKVSGSYVYYQKGKKLKGIWKTVKGAKYYFQKNAKAATGPATVKGKRYVFSAKGKLLTGKKTRTVKVSGDMYRVTKTGRAKAGWTSNKQGLYLENGRRATGLSCYKGKLYWFSGKGVYDAEKTRAIQAAAKKEGNAAELLKLIGTPTKKSSVTGCNPVFLPDGTDVWGKDVTYTFKNAKLALLKGEDGVTYFRSASLD</sequence>
<feature type="chain" id="PRO_5020841172" description="Transglutaminase-like domain-containing protein" evidence="1">
    <location>
        <begin position="36"/>
        <end position="493"/>
    </location>
</feature>
<dbReference type="AlphaFoldDB" id="A0A4V3WUM8"/>
<protein>
    <recommendedName>
        <fullName evidence="4">Transglutaminase-like domain-containing protein</fullName>
    </recommendedName>
</protein>
<evidence type="ECO:0000256" key="1">
    <source>
        <dbReference type="SAM" id="SignalP"/>
    </source>
</evidence>
<evidence type="ECO:0008006" key="4">
    <source>
        <dbReference type="Google" id="ProtNLM"/>
    </source>
</evidence>
<feature type="signal peptide" evidence="1">
    <location>
        <begin position="1"/>
        <end position="35"/>
    </location>
</feature>
<dbReference type="EMBL" id="SSTJ01000016">
    <property type="protein sequence ID" value="THG36477.1"/>
    <property type="molecule type" value="Genomic_DNA"/>
</dbReference>
<dbReference type="Gene3D" id="2.10.270.10">
    <property type="entry name" value="Cholin Binding"/>
    <property type="match status" value="2"/>
</dbReference>
<evidence type="ECO:0000313" key="2">
    <source>
        <dbReference type="EMBL" id="THG36477.1"/>
    </source>
</evidence>
<proteinExistence type="predicted"/>
<dbReference type="PROSITE" id="PS51257">
    <property type="entry name" value="PROKAR_LIPOPROTEIN"/>
    <property type="match status" value="1"/>
</dbReference>
<evidence type="ECO:0000313" key="3">
    <source>
        <dbReference type="Proteomes" id="UP000308978"/>
    </source>
</evidence>
<gene>
    <name evidence="2" type="ORF">E5986_10125</name>
</gene>
<dbReference type="SUPFAM" id="SSF69360">
    <property type="entry name" value="Cell wall binding repeat"/>
    <property type="match status" value="2"/>
</dbReference>
<comment type="caution">
    <text evidence="2">The sequence shown here is derived from an EMBL/GenBank/DDBJ whole genome shotgun (WGS) entry which is preliminary data.</text>
</comment>
<dbReference type="RefSeq" id="WP_136435621.1">
    <property type="nucleotide sequence ID" value="NZ_SSTJ01000016.1"/>
</dbReference>